<keyword evidence="2 11" id="KW-0690">Ribosome biogenesis</keyword>
<dbReference type="EMBL" id="JBDXSU010000006">
    <property type="protein sequence ID" value="MFB5190501.1"/>
    <property type="molecule type" value="Genomic_DNA"/>
</dbReference>
<comment type="caution">
    <text evidence="15">The sequence shown here is derived from an EMBL/GenBank/DDBJ whole genome shotgun (WGS) entry which is preliminary data.</text>
</comment>
<evidence type="ECO:0000256" key="8">
    <source>
        <dbReference type="ARBA" id="ARBA00022801"/>
    </source>
</evidence>
<feature type="domain" description="Toprim" evidence="13">
    <location>
        <begin position="12"/>
        <end position="88"/>
    </location>
</feature>
<evidence type="ECO:0000256" key="3">
    <source>
        <dbReference type="ARBA" id="ARBA00022552"/>
    </source>
</evidence>
<comment type="similarity">
    <text evidence="11">Belongs to the ribonuclease M5 family.</text>
</comment>
<gene>
    <name evidence="11 15" type="primary">rnmV</name>
    <name evidence="15" type="ORF">KKP3000_003966</name>
</gene>
<evidence type="ECO:0000256" key="9">
    <source>
        <dbReference type="ARBA" id="ARBA00022842"/>
    </source>
</evidence>
<name>A0ABV5AEL0_9BACL</name>
<evidence type="ECO:0000256" key="7">
    <source>
        <dbReference type="ARBA" id="ARBA00022759"/>
    </source>
</evidence>
<evidence type="ECO:0000313" key="15">
    <source>
        <dbReference type="EMBL" id="MFB5190501.1"/>
    </source>
</evidence>
<dbReference type="Gene3D" id="3.40.1360.10">
    <property type="match status" value="1"/>
</dbReference>
<evidence type="ECO:0000256" key="11">
    <source>
        <dbReference type="HAMAP-Rule" id="MF_01469"/>
    </source>
</evidence>
<keyword evidence="4 11" id="KW-0540">Nuclease</keyword>
<organism evidence="15 16">
    <name type="scientific">Alicyclobacillus fastidiosus</name>
    <dbReference type="NCBI Taxonomy" id="392011"/>
    <lineage>
        <taxon>Bacteria</taxon>
        <taxon>Bacillati</taxon>
        <taxon>Bacillota</taxon>
        <taxon>Bacilli</taxon>
        <taxon>Bacillales</taxon>
        <taxon>Alicyclobacillaceae</taxon>
        <taxon>Alicyclobacillus</taxon>
    </lineage>
</organism>
<dbReference type="InterPro" id="IPR025156">
    <property type="entry name" value="RNase_M5_C"/>
</dbReference>
<sequence>MVNEHELPVVDEIVVVEGIHDKQVVDLAVKADVHVLGGDRIGQRTMDVLRRAVRTRGVIVLTDPDGAGERIRRRIDQAVPGCKHAYISKKRAASAKGLGVEHAAAQDVRAAILGVRKSPGDTPLSTTSTGQFTQRDLLEARLLGCQEAAARRMALGDLLGIGYGNAKAFLNKLNTLGVTREEWESALERLQTE</sequence>
<keyword evidence="7 11" id="KW-0255">Endonuclease</keyword>
<proteinExistence type="inferred from homology"/>
<evidence type="ECO:0000313" key="16">
    <source>
        <dbReference type="Proteomes" id="UP001579974"/>
    </source>
</evidence>
<evidence type="ECO:0000259" key="14">
    <source>
        <dbReference type="Pfam" id="PF13331"/>
    </source>
</evidence>
<dbReference type="Pfam" id="PF01751">
    <property type="entry name" value="Toprim"/>
    <property type="match status" value="1"/>
</dbReference>
<evidence type="ECO:0000256" key="4">
    <source>
        <dbReference type="ARBA" id="ARBA00022722"/>
    </source>
</evidence>
<keyword evidence="3 11" id="KW-0698">rRNA processing</keyword>
<evidence type="ECO:0000259" key="13">
    <source>
        <dbReference type="Pfam" id="PF01751"/>
    </source>
</evidence>
<comment type="function">
    <text evidence="11">Required for correct processing of both the 5' and 3' ends of 5S rRNA precursor. Cleaves both sides of a double-stranded region yielding mature 5S rRNA in one step.</text>
</comment>
<dbReference type="InterPro" id="IPR006171">
    <property type="entry name" value="TOPRIM_dom"/>
</dbReference>
<keyword evidence="16" id="KW-1185">Reference proteome</keyword>
<evidence type="ECO:0000256" key="12">
    <source>
        <dbReference type="NCBIfam" id="TIGR00334"/>
    </source>
</evidence>
<feature type="domain" description="Ribonuclease M5 C-terminal" evidence="14">
    <location>
        <begin position="98"/>
        <end position="187"/>
    </location>
</feature>
<dbReference type="PANTHER" id="PTHR39156">
    <property type="entry name" value="RIBONUCLEASE M5"/>
    <property type="match status" value="1"/>
</dbReference>
<keyword evidence="5" id="KW-0479">Metal-binding</keyword>
<keyword evidence="6 11" id="KW-0699">rRNA-binding</keyword>
<dbReference type="PANTHER" id="PTHR39156:SF2">
    <property type="entry name" value="DNA PRIMASE (BACTERIAL TYPE) AND SMALL PRIMASE-LIKE PROTEINS"/>
    <property type="match status" value="1"/>
</dbReference>
<dbReference type="GO" id="GO:0043822">
    <property type="term" value="F:ribonuclease M5 activity"/>
    <property type="evidence" value="ECO:0007669"/>
    <property type="project" value="UniProtKB-EC"/>
</dbReference>
<dbReference type="InterPro" id="IPR004466">
    <property type="entry name" value="RNase_M5"/>
</dbReference>
<dbReference type="HAMAP" id="MF_01469">
    <property type="entry name" value="RNase_M5"/>
    <property type="match status" value="1"/>
</dbReference>
<protein>
    <recommendedName>
        <fullName evidence="11 12">Ribonuclease M5</fullName>
        <ecNumber evidence="11 12">3.1.26.8</ecNumber>
    </recommendedName>
    <alternativeName>
        <fullName evidence="11">RNase M5</fullName>
    </alternativeName>
    <alternativeName>
        <fullName evidence="11">Ribosomal RNA terminal maturase M5</fullName>
    </alternativeName>
</protein>
<dbReference type="RefSeq" id="WP_275474871.1">
    <property type="nucleotide sequence ID" value="NZ_CP162940.1"/>
</dbReference>
<dbReference type="SUPFAM" id="SSF110455">
    <property type="entry name" value="Toprim domain"/>
    <property type="match status" value="1"/>
</dbReference>
<evidence type="ECO:0000256" key="2">
    <source>
        <dbReference type="ARBA" id="ARBA00022517"/>
    </source>
</evidence>
<keyword evidence="1 11" id="KW-0963">Cytoplasm</keyword>
<evidence type="ECO:0000256" key="6">
    <source>
        <dbReference type="ARBA" id="ARBA00022730"/>
    </source>
</evidence>
<dbReference type="EC" id="3.1.26.8" evidence="11 12"/>
<evidence type="ECO:0000256" key="5">
    <source>
        <dbReference type="ARBA" id="ARBA00022723"/>
    </source>
</evidence>
<dbReference type="Proteomes" id="UP001579974">
    <property type="component" value="Unassembled WGS sequence"/>
</dbReference>
<dbReference type="Pfam" id="PF13331">
    <property type="entry name" value="DUF4093"/>
    <property type="match status" value="1"/>
</dbReference>
<accession>A0ABV5AEL0</accession>
<keyword evidence="10 11" id="KW-0694">RNA-binding</keyword>
<dbReference type="NCBIfam" id="TIGR00334">
    <property type="entry name" value="5S_RNA_mat_M5"/>
    <property type="match status" value="1"/>
</dbReference>
<reference evidence="15 16" key="1">
    <citation type="journal article" date="2024" name="Int. J. Mol. Sci.">
        <title>Exploration of Alicyclobacillus spp. Genome in Search of Antibiotic Resistance.</title>
        <authorList>
            <person name="Bucka-Kolendo J."/>
            <person name="Kiousi D.E."/>
            <person name="Dekowska A."/>
            <person name="Mikolajczuk-Szczyrba A."/>
            <person name="Karadedos D.M."/>
            <person name="Michael P."/>
            <person name="Galanis A."/>
            <person name="Sokolowska B."/>
        </authorList>
    </citation>
    <scope>NUCLEOTIDE SEQUENCE [LARGE SCALE GENOMIC DNA]</scope>
    <source>
        <strain evidence="15 16">KKP 3000</strain>
    </source>
</reference>
<evidence type="ECO:0000256" key="1">
    <source>
        <dbReference type="ARBA" id="ARBA00022490"/>
    </source>
</evidence>
<keyword evidence="9" id="KW-0460">Magnesium</keyword>
<comment type="catalytic activity">
    <reaction evidence="11">
        <text>Endonucleolytic cleavage of RNA, removing 21 and 42 nucleotides, respectively, from the 5'- and 3'-termini of a 5S-rRNA precursor.</text>
        <dbReference type="EC" id="3.1.26.8"/>
    </reaction>
</comment>
<keyword evidence="8 11" id="KW-0378">Hydrolase</keyword>
<evidence type="ECO:0000256" key="10">
    <source>
        <dbReference type="ARBA" id="ARBA00022884"/>
    </source>
</evidence>
<comment type="subcellular location">
    <subcellularLocation>
        <location evidence="11">Cytoplasm</location>
    </subcellularLocation>
</comment>